<feature type="transmembrane region" description="Helical" evidence="7">
    <location>
        <begin position="58"/>
        <end position="83"/>
    </location>
</feature>
<feature type="transmembrane region" description="Helical" evidence="7">
    <location>
        <begin position="152"/>
        <end position="179"/>
    </location>
</feature>
<dbReference type="InterPro" id="IPR050171">
    <property type="entry name" value="MFS_Transporters"/>
</dbReference>
<evidence type="ECO:0000256" key="6">
    <source>
        <dbReference type="ARBA" id="ARBA00023136"/>
    </source>
</evidence>
<sequence length="414" mass="41871">MAEAHTASLAASIPEIARRRTLRVSRAVGFVGMSAALLAFFVAAGAPTPLLPLYEREWGFAPTLLTVAFGVYAFALIGALLVFGSLSDYVGRRPVLIGALALELVSMIVFLLSPSISWLIVGRVLQGLATGVASSTFGAAIVELAPESRKRLGAVMSSLATTAGLAIGALLAGLIALAIPTAAATAVWLALAVVMAAGTLLAVLIPETSTTRPGALGSLIPRVGVPPRVRRLFRMTAPTIVAAFLETALFLGLLPIILVSVFHVTTPIVGGAANFVMFTAGTLSAGVTGGIPARRLRLFGNLGIALGIALFLGALAVGALALVWICAAVAGLGMGMAFTGSIRGLVPEVEPHQRAELFSAIFVVAYLTFGGSAIVAGFVATAIGVGAMAVGFSVVIVVVALLGVGLGVGARGRG</sequence>
<protein>
    <submittedName>
        <fullName evidence="9">MFS transporter</fullName>
    </submittedName>
</protein>
<evidence type="ECO:0000256" key="4">
    <source>
        <dbReference type="ARBA" id="ARBA00022692"/>
    </source>
</evidence>
<feature type="transmembrane region" description="Helical" evidence="7">
    <location>
        <begin position="357"/>
        <end position="383"/>
    </location>
</feature>
<feature type="transmembrane region" description="Helical" evidence="7">
    <location>
        <begin position="268"/>
        <end position="291"/>
    </location>
</feature>
<organism evidence="9 10">
    <name type="scientific">Microbacterium rhizosphaerae</name>
    <dbReference type="NCBI Taxonomy" id="1678237"/>
    <lineage>
        <taxon>Bacteria</taxon>
        <taxon>Bacillati</taxon>
        <taxon>Actinomycetota</taxon>
        <taxon>Actinomycetes</taxon>
        <taxon>Micrococcales</taxon>
        <taxon>Microbacteriaceae</taxon>
        <taxon>Microbacterium</taxon>
    </lineage>
</organism>
<dbReference type="Gene3D" id="1.20.1250.20">
    <property type="entry name" value="MFS general substrate transporter like domains"/>
    <property type="match status" value="1"/>
</dbReference>
<keyword evidence="6 7" id="KW-0472">Membrane</keyword>
<keyword evidence="5 7" id="KW-1133">Transmembrane helix</keyword>
<feature type="transmembrane region" description="Helical" evidence="7">
    <location>
        <begin position="27"/>
        <end position="46"/>
    </location>
</feature>
<evidence type="ECO:0000256" key="2">
    <source>
        <dbReference type="ARBA" id="ARBA00022448"/>
    </source>
</evidence>
<accession>A0ABZ0SUN3</accession>
<evidence type="ECO:0000313" key="9">
    <source>
        <dbReference type="EMBL" id="WPR91111.1"/>
    </source>
</evidence>
<comment type="subcellular location">
    <subcellularLocation>
        <location evidence="1">Cell membrane</location>
        <topology evidence="1">Multi-pass membrane protein</topology>
    </subcellularLocation>
</comment>
<dbReference type="Proteomes" id="UP001323798">
    <property type="component" value="Chromosome"/>
</dbReference>
<keyword evidence="4 7" id="KW-0812">Transmembrane</keyword>
<dbReference type="InterPro" id="IPR036259">
    <property type="entry name" value="MFS_trans_sf"/>
</dbReference>
<keyword evidence="2" id="KW-0813">Transport</keyword>
<name>A0ABZ0SUN3_9MICO</name>
<dbReference type="InterPro" id="IPR020846">
    <property type="entry name" value="MFS_dom"/>
</dbReference>
<feature type="domain" description="Major facilitator superfamily (MFS) profile" evidence="8">
    <location>
        <begin position="27"/>
        <end position="414"/>
    </location>
</feature>
<evidence type="ECO:0000313" key="10">
    <source>
        <dbReference type="Proteomes" id="UP001323798"/>
    </source>
</evidence>
<feature type="transmembrane region" description="Helical" evidence="7">
    <location>
        <begin position="185"/>
        <end position="205"/>
    </location>
</feature>
<dbReference type="InterPro" id="IPR011701">
    <property type="entry name" value="MFS"/>
</dbReference>
<dbReference type="PANTHER" id="PTHR23517:SF13">
    <property type="entry name" value="MAJOR FACILITATOR SUPERFAMILY MFS_1"/>
    <property type="match status" value="1"/>
</dbReference>
<evidence type="ECO:0000256" key="7">
    <source>
        <dbReference type="SAM" id="Phobius"/>
    </source>
</evidence>
<feature type="transmembrane region" description="Helical" evidence="7">
    <location>
        <begin position="240"/>
        <end position="262"/>
    </location>
</feature>
<dbReference type="EMBL" id="CP139368">
    <property type="protein sequence ID" value="WPR91111.1"/>
    <property type="molecule type" value="Genomic_DNA"/>
</dbReference>
<dbReference type="SUPFAM" id="SSF103473">
    <property type="entry name" value="MFS general substrate transporter"/>
    <property type="match status" value="1"/>
</dbReference>
<keyword evidence="10" id="KW-1185">Reference proteome</keyword>
<evidence type="ECO:0000256" key="1">
    <source>
        <dbReference type="ARBA" id="ARBA00004651"/>
    </source>
</evidence>
<keyword evidence="3" id="KW-1003">Cell membrane</keyword>
<dbReference type="RefSeq" id="WP_320943812.1">
    <property type="nucleotide sequence ID" value="NZ_BAABEU010000009.1"/>
</dbReference>
<evidence type="ECO:0000256" key="5">
    <source>
        <dbReference type="ARBA" id="ARBA00022989"/>
    </source>
</evidence>
<reference evidence="9 10" key="1">
    <citation type="submission" date="2023-11" db="EMBL/GenBank/DDBJ databases">
        <title>Genome sequence of Microbacterium rhizosphaerae KACC 19337.</title>
        <authorList>
            <person name="Choi H."/>
            <person name="Kim S."/>
            <person name="Kim Y."/>
            <person name="Kwon S.-W."/>
            <person name="Heo J."/>
        </authorList>
    </citation>
    <scope>NUCLEOTIDE SEQUENCE [LARGE SCALE GENOMIC DNA]</scope>
    <source>
        <strain evidence="9 10">KACC 19337</strain>
    </source>
</reference>
<proteinExistence type="predicted"/>
<evidence type="ECO:0000256" key="3">
    <source>
        <dbReference type="ARBA" id="ARBA00022475"/>
    </source>
</evidence>
<feature type="transmembrane region" description="Helical" evidence="7">
    <location>
        <begin position="322"/>
        <end position="345"/>
    </location>
</feature>
<dbReference type="PANTHER" id="PTHR23517">
    <property type="entry name" value="RESISTANCE PROTEIN MDTM, PUTATIVE-RELATED-RELATED"/>
    <property type="match status" value="1"/>
</dbReference>
<gene>
    <name evidence="9" type="ORF">SM116_07445</name>
</gene>
<dbReference type="PROSITE" id="PS50850">
    <property type="entry name" value="MFS"/>
    <property type="match status" value="1"/>
</dbReference>
<feature type="transmembrane region" description="Helical" evidence="7">
    <location>
        <begin position="389"/>
        <end position="410"/>
    </location>
</feature>
<evidence type="ECO:0000259" key="8">
    <source>
        <dbReference type="PROSITE" id="PS50850"/>
    </source>
</evidence>
<dbReference type="Pfam" id="PF07690">
    <property type="entry name" value="MFS_1"/>
    <property type="match status" value="1"/>
</dbReference>
<feature type="transmembrane region" description="Helical" evidence="7">
    <location>
        <begin position="95"/>
        <end position="121"/>
    </location>
</feature>
<feature type="transmembrane region" description="Helical" evidence="7">
    <location>
        <begin position="127"/>
        <end position="145"/>
    </location>
</feature>
<feature type="transmembrane region" description="Helical" evidence="7">
    <location>
        <begin position="298"/>
        <end position="316"/>
    </location>
</feature>